<gene>
    <name evidence="2" type="ORF">D9619_009092</name>
</gene>
<feature type="region of interest" description="Disordered" evidence="1">
    <location>
        <begin position="1"/>
        <end position="66"/>
    </location>
</feature>
<sequence>MAPSSSILPSPPLNDSHEHNATLDASETTHQLKPTTTMAQAVDKSSQTKSWSKKMMKPLDKHPRSKAARKAWKRGNLAMQPGSTIQMEANNEGASVTSATTLAVAHVTSTDVAAQVEGGDIDRDDRFAPTTAVATSASARSATPAPASSPTPPIAIGQRTWRIIRLGPSPAPAPASARPQAISAPALRNTASAEKNISAKSKTGKENKASALVSAAPTRRSTRIMKKLPVKFRRDNHPGSSGSGQFVESTSAA</sequence>
<feature type="compositionally biased region" description="Polar residues" evidence="1">
    <location>
        <begin position="189"/>
        <end position="201"/>
    </location>
</feature>
<feature type="region of interest" description="Disordered" evidence="1">
    <location>
        <begin position="131"/>
        <end position="253"/>
    </location>
</feature>
<protein>
    <submittedName>
        <fullName evidence="2">Uncharacterized protein</fullName>
    </submittedName>
</protein>
<organism evidence="2 3">
    <name type="scientific">Psilocybe cf. subviscida</name>
    <dbReference type="NCBI Taxonomy" id="2480587"/>
    <lineage>
        <taxon>Eukaryota</taxon>
        <taxon>Fungi</taxon>
        <taxon>Dikarya</taxon>
        <taxon>Basidiomycota</taxon>
        <taxon>Agaricomycotina</taxon>
        <taxon>Agaricomycetes</taxon>
        <taxon>Agaricomycetidae</taxon>
        <taxon>Agaricales</taxon>
        <taxon>Agaricineae</taxon>
        <taxon>Strophariaceae</taxon>
        <taxon>Psilocybe</taxon>
    </lineage>
</organism>
<feature type="compositionally biased region" description="Polar residues" evidence="1">
    <location>
        <begin position="23"/>
        <end position="50"/>
    </location>
</feature>
<dbReference type="EMBL" id="JAACJJ010000002">
    <property type="protein sequence ID" value="KAF5329785.1"/>
    <property type="molecule type" value="Genomic_DNA"/>
</dbReference>
<feature type="compositionally biased region" description="Low complexity" evidence="1">
    <location>
        <begin position="174"/>
        <end position="186"/>
    </location>
</feature>
<proteinExistence type="predicted"/>
<feature type="compositionally biased region" description="Basic residues" evidence="1">
    <location>
        <begin position="220"/>
        <end position="231"/>
    </location>
</feature>
<name>A0A8H5FAI2_9AGAR</name>
<feature type="compositionally biased region" description="Polar residues" evidence="1">
    <location>
        <begin position="238"/>
        <end position="253"/>
    </location>
</feature>
<keyword evidence="3" id="KW-1185">Reference proteome</keyword>
<comment type="caution">
    <text evidence="2">The sequence shown here is derived from an EMBL/GenBank/DDBJ whole genome shotgun (WGS) entry which is preliminary data.</text>
</comment>
<dbReference type="AlphaFoldDB" id="A0A8H5FAI2"/>
<dbReference type="Proteomes" id="UP000567179">
    <property type="component" value="Unassembled WGS sequence"/>
</dbReference>
<accession>A0A8H5FAI2</accession>
<evidence type="ECO:0000313" key="2">
    <source>
        <dbReference type="EMBL" id="KAF5329785.1"/>
    </source>
</evidence>
<reference evidence="2 3" key="1">
    <citation type="journal article" date="2020" name="ISME J.">
        <title>Uncovering the hidden diversity of litter-decomposition mechanisms in mushroom-forming fungi.</title>
        <authorList>
            <person name="Floudas D."/>
            <person name="Bentzer J."/>
            <person name="Ahren D."/>
            <person name="Johansson T."/>
            <person name="Persson P."/>
            <person name="Tunlid A."/>
        </authorList>
    </citation>
    <scope>NUCLEOTIDE SEQUENCE [LARGE SCALE GENOMIC DNA]</scope>
    <source>
        <strain evidence="2 3">CBS 101986</strain>
    </source>
</reference>
<feature type="compositionally biased region" description="Low complexity" evidence="1">
    <location>
        <begin position="131"/>
        <end position="146"/>
    </location>
</feature>
<evidence type="ECO:0000313" key="3">
    <source>
        <dbReference type="Proteomes" id="UP000567179"/>
    </source>
</evidence>
<evidence type="ECO:0000256" key="1">
    <source>
        <dbReference type="SAM" id="MobiDB-lite"/>
    </source>
</evidence>